<dbReference type="Pfam" id="PF02335">
    <property type="entry name" value="Cytochrom_C552"/>
    <property type="match status" value="1"/>
</dbReference>
<keyword evidence="6 11" id="KW-0732">Signal</keyword>
<evidence type="ECO:0000256" key="4">
    <source>
        <dbReference type="ARBA" id="ARBA00022617"/>
    </source>
</evidence>
<evidence type="ECO:0000256" key="1">
    <source>
        <dbReference type="ARBA" id="ARBA00004196"/>
    </source>
</evidence>
<dbReference type="PIRSF" id="PIRSF000243">
    <property type="entry name" value="Cyt_c552"/>
    <property type="match status" value="1"/>
</dbReference>
<evidence type="ECO:0000256" key="9">
    <source>
        <dbReference type="ARBA" id="ARBA00023004"/>
    </source>
</evidence>
<name>A0A6H1UKI7_9GAMM</name>
<keyword evidence="4" id="KW-0349">Heme</keyword>
<keyword evidence="5" id="KW-0479">Metal-binding</keyword>
<evidence type="ECO:0000256" key="8">
    <source>
        <dbReference type="ARBA" id="ARBA00023002"/>
    </source>
</evidence>
<feature type="chain" id="PRO_5026021498" description="nitrite reductase (cytochrome; ammonia-forming)" evidence="11">
    <location>
        <begin position="24"/>
        <end position="455"/>
    </location>
</feature>
<keyword evidence="7" id="KW-0106">Calcium</keyword>
<dbReference type="EMBL" id="CP051180">
    <property type="protein sequence ID" value="QIZ78833.1"/>
    <property type="molecule type" value="Genomic_DNA"/>
</dbReference>
<reference evidence="12 13" key="1">
    <citation type="submission" date="2020-04" db="EMBL/GenBank/DDBJ databases">
        <title>Ferrimonas sp. S7 isolated from sea water.</title>
        <authorList>
            <person name="Bae S.S."/>
            <person name="Baek K."/>
        </authorList>
    </citation>
    <scope>NUCLEOTIDE SEQUENCE [LARGE SCALE GENOMIC DNA]</scope>
    <source>
        <strain evidence="12 13">S7</strain>
    </source>
</reference>
<dbReference type="AlphaFoldDB" id="A0A6H1UKI7"/>
<evidence type="ECO:0000256" key="10">
    <source>
        <dbReference type="ARBA" id="ARBA00049131"/>
    </source>
</evidence>
<dbReference type="Gene3D" id="1.10.1130.10">
    <property type="entry name" value="Flavocytochrome C3, Chain A"/>
    <property type="match status" value="1"/>
</dbReference>
<dbReference type="KEGG" id="fes:HER31_06195"/>
<feature type="signal peptide" evidence="11">
    <location>
        <begin position="1"/>
        <end position="23"/>
    </location>
</feature>
<evidence type="ECO:0000256" key="7">
    <source>
        <dbReference type="ARBA" id="ARBA00022837"/>
    </source>
</evidence>
<comment type="subcellular location">
    <subcellularLocation>
        <location evidence="1">Cell envelope</location>
    </subcellularLocation>
</comment>
<protein>
    <recommendedName>
        <fullName evidence="3">nitrite reductase (cytochrome; ammonia-forming)</fullName>
        <ecNumber evidence="3">1.7.2.2</ecNumber>
    </recommendedName>
</protein>
<dbReference type="GO" id="GO:0019645">
    <property type="term" value="P:anaerobic electron transport chain"/>
    <property type="evidence" value="ECO:0007669"/>
    <property type="project" value="TreeGrafter"/>
</dbReference>
<comment type="similarity">
    <text evidence="2">Belongs to the cytochrome c-552 family.</text>
</comment>
<dbReference type="GO" id="GO:0020037">
    <property type="term" value="F:heme binding"/>
    <property type="evidence" value="ECO:0007669"/>
    <property type="project" value="TreeGrafter"/>
</dbReference>
<keyword evidence="13" id="KW-1185">Reference proteome</keyword>
<dbReference type="GO" id="GO:0030288">
    <property type="term" value="C:outer membrane-bounded periplasmic space"/>
    <property type="evidence" value="ECO:0007669"/>
    <property type="project" value="TreeGrafter"/>
</dbReference>
<evidence type="ECO:0000313" key="13">
    <source>
        <dbReference type="Proteomes" id="UP000501602"/>
    </source>
</evidence>
<dbReference type="InterPro" id="IPR036280">
    <property type="entry name" value="Multihaem_cyt_sf"/>
</dbReference>
<accession>A0A6H1UKI7</accession>
<evidence type="ECO:0000256" key="3">
    <source>
        <dbReference type="ARBA" id="ARBA00011887"/>
    </source>
</evidence>
<evidence type="ECO:0000256" key="6">
    <source>
        <dbReference type="ARBA" id="ARBA00022729"/>
    </source>
</evidence>
<keyword evidence="9" id="KW-0408">Iron</keyword>
<keyword evidence="8" id="KW-0560">Oxidoreductase</keyword>
<dbReference type="GO" id="GO:0046872">
    <property type="term" value="F:metal ion binding"/>
    <property type="evidence" value="ECO:0007669"/>
    <property type="project" value="UniProtKB-KW"/>
</dbReference>
<sequence>MMKRLNKLALSLAIAAICGSAIAKNSPADYSNPTWKDKYPEQYASWASTEESTDKGDILADNPNAVILFGGYGFAKDYNKPRGHQYAVTDLTRSLRTGGPMDSSEGPMAASCWGCKTPDMIRMYDQVGEADFSDKKWGAWGHEMSNSIGCADCHDAETGKPTPARPFAMRGFEAAGEKFEDQEDNIKAAMTCAQCHVEYHFDGADHKKVKFPWDGGQNPDAMLAYYDAKNFKDWTHKISKAPMLKAQHPEWETWKVSVHAEMDVTCIDCHMPKQENAKGVEFSNHNVGNAIGNFEAVCADCHDTKADMVELLRANKAEVHSAQAAAEVVITKAHFDAAAAWEAGADEAEMKASLMDIRHAQWRWDYAIASHGIHAHNPSLALEQLAQAKAIGEQARAKLKAILAKHGVNEVTYPDYSTKAKAQVLVGLDKAKLDAQKKKFLEERVQKEWPVKVQY</sequence>
<dbReference type="CDD" id="cd00548">
    <property type="entry name" value="NrfA-like"/>
    <property type="match status" value="1"/>
</dbReference>
<dbReference type="Proteomes" id="UP000501602">
    <property type="component" value="Chromosome"/>
</dbReference>
<dbReference type="Gene3D" id="1.20.140.10">
    <property type="entry name" value="Butyryl-CoA Dehydrogenase, subunit A, domain 3"/>
    <property type="match status" value="1"/>
</dbReference>
<evidence type="ECO:0000256" key="11">
    <source>
        <dbReference type="SAM" id="SignalP"/>
    </source>
</evidence>
<dbReference type="InterPro" id="IPR003321">
    <property type="entry name" value="Cyt_c552"/>
</dbReference>
<comment type="catalytic activity">
    <reaction evidence="10">
        <text>6 Fe(III)-[cytochrome c] + NH4(+) + 2 H2O = 6 Fe(II)-[cytochrome c] + nitrite + 8 H(+)</text>
        <dbReference type="Rhea" id="RHEA:13089"/>
        <dbReference type="Rhea" id="RHEA-COMP:10350"/>
        <dbReference type="Rhea" id="RHEA-COMP:14399"/>
        <dbReference type="ChEBI" id="CHEBI:15377"/>
        <dbReference type="ChEBI" id="CHEBI:15378"/>
        <dbReference type="ChEBI" id="CHEBI:16301"/>
        <dbReference type="ChEBI" id="CHEBI:28938"/>
        <dbReference type="ChEBI" id="CHEBI:29033"/>
        <dbReference type="ChEBI" id="CHEBI:29034"/>
        <dbReference type="EC" id="1.7.2.2"/>
    </reaction>
</comment>
<evidence type="ECO:0000256" key="2">
    <source>
        <dbReference type="ARBA" id="ARBA00009288"/>
    </source>
</evidence>
<dbReference type="PANTHER" id="PTHR30633:SF0">
    <property type="entry name" value="CYTOCHROME C-552"/>
    <property type="match status" value="1"/>
</dbReference>
<dbReference type="GO" id="GO:0042279">
    <property type="term" value="F:nitrite reductase (cytochrome, ammonia-forming) activity"/>
    <property type="evidence" value="ECO:0007669"/>
    <property type="project" value="UniProtKB-EC"/>
</dbReference>
<evidence type="ECO:0000256" key="5">
    <source>
        <dbReference type="ARBA" id="ARBA00022723"/>
    </source>
</evidence>
<dbReference type="EC" id="1.7.2.2" evidence="3"/>
<organism evidence="12 13">
    <name type="scientific">Ferrimonas lipolytica</name>
    <dbReference type="NCBI Taxonomy" id="2724191"/>
    <lineage>
        <taxon>Bacteria</taxon>
        <taxon>Pseudomonadati</taxon>
        <taxon>Pseudomonadota</taxon>
        <taxon>Gammaproteobacteria</taxon>
        <taxon>Alteromonadales</taxon>
        <taxon>Ferrimonadaceae</taxon>
        <taxon>Ferrimonas</taxon>
    </lineage>
</organism>
<dbReference type="PANTHER" id="PTHR30633">
    <property type="entry name" value="CYTOCHROME C-552 RESPIRATORY NITRITE REDUCTASE"/>
    <property type="match status" value="1"/>
</dbReference>
<gene>
    <name evidence="12" type="ORF">HER31_06195</name>
</gene>
<evidence type="ECO:0000313" key="12">
    <source>
        <dbReference type="EMBL" id="QIZ78833.1"/>
    </source>
</evidence>
<proteinExistence type="inferred from homology"/>
<dbReference type="SUPFAM" id="SSF48695">
    <property type="entry name" value="Multiheme cytochromes"/>
    <property type="match status" value="1"/>
</dbReference>